<dbReference type="PANTHER" id="PTHR43630">
    <property type="entry name" value="POLY-BETA-1,6-N-ACETYL-D-GLUCOSAMINE SYNTHASE"/>
    <property type="match status" value="1"/>
</dbReference>
<dbReference type="InterPro" id="IPR029044">
    <property type="entry name" value="Nucleotide-diphossugar_trans"/>
</dbReference>
<proteinExistence type="inferred from homology"/>
<keyword evidence="3" id="KW-0808">Transferase</keyword>
<comment type="caution">
    <text evidence="6">The sequence shown here is derived from an EMBL/GenBank/DDBJ whole genome shotgun (WGS) entry which is preliminary data.</text>
</comment>
<sequence length="390" mass="43205">MTASAILVAVSGALLVLTYGGFAGVLGAIVRLRRPSQRGYGPTVDASPEASAPAITVYFSALNEEDNVTRRLDNIFETEYDASKIRVIVVSDGSTDRTADRARAYIQSHPGRSINLVELAETKGPAFAQNLVPSISETEIVVATDADAIFRRDTLVRLVSPFQDARVAVVGAVVIYQDPSNSSLGYGYGKYRGIERKLRSWESQLGILVKVDGPCVAYRLSIWQELKPFEALDQVICLWAQLRQLHAVQADDAVCYDWANQTSAQELRQRARMTRKALLSTFHRWGLRETLTHPLFSIALWLHKLVRFFSPALLIMFLTSALVQWGLNFLWLLIVLALGLAPIRQARKALYAFGLAQVSFALGLWSWAMGDKTGAYAPTRTLKGSQSRRT</sequence>
<evidence type="ECO:0000259" key="5">
    <source>
        <dbReference type="Pfam" id="PF00535"/>
    </source>
</evidence>
<feature type="domain" description="Glycosyltransferase 2-like" evidence="5">
    <location>
        <begin position="59"/>
        <end position="181"/>
    </location>
</feature>
<evidence type="ECO:0000256" key="3">
    <source>
        <dbReference type="ARBA" id="ARBA00022679"/>
    </source>
</evidence>
<keyword evidence="4" id="KW-0812">Transmembrane</keyword>
<evidence type="ECO:0000256" key="1">
    <source>
        <dbReference type="ARBA" id="ARBA00006739"/>
    </source>
</evidence>
<feature type="transmembrane region" description="Helical" evidence="4">
    <location>
        <begin position="350"/>
        <end position="368"/>
    </location>
</feature>
<keyword evidence="4" id="KW-1133">Transmembrane helix</keyword>
<gene>
    <name evidence="6" type="ORF">CKO31_17280</name>
</gene>
<keyword evidence="7" id="KW-1185">Reference proteome</keyword>
<organism evidence="6 7">
    <name type="scientific">Thiohalocapsa halophila</name>
    <dbReference type="NCBI Taxonomy" id="69359"/>
    <lineage>
        <taxon>Bacteria</taxon>
        <taxon>Pseudomonadati</taxon>
        <taxon>Pseudomonadota</taxon>
        <taxon>Gammaproteobacteria</taxon>
        <taxon>Chromatiales</taxon>
        <taxon>Chromatiaceae</taxon>
        <taxon>Thiohalocapsa</taxon>
    </lineage>
</organism>
<dbReference type="PANTHER" id="PTHR43630:SF1">
    <property type="entry name" value="POLY-BETA-1,6-N-ACETYL-D-GLUCOSAMINE SYNTHASE"/>
    <property type="match status" value="1"/>
</dbReference>
<dbReference type="EMBL" id="NRRV01000048">
    <property type="protein sequence ID" value="MBK1632461.1"/>
    <property type="molecule type" value="Genomic_DNA"/>
</dbReference>
<evidence type="ECO:0000313" key="6">
    <source>
        <dbReference type="EMBL" id="MBK1632461.1"/>
    </source>
</evidence>
<reference evidence="6 7" key="1">
    <citation type="journal article" date="2020" name="Microorganisms">
        <title>Osmotic Adaptation and Compatible Solute Biosynthesis of Phototrophic Bacteria as Revealed from Genome Analyses.</title>
        <authorList>
            <person name="Imhoff J.F."/>
            <person name="Rahn T."/>
            <person name="Kunzel S."/>
            <person name="Keller A."/>
            <person name="Neulinger S.C."/>
        </authorList>
    </citation>
    <scope>NUCLEOTIDE SEQUENCE [LARGE SCALE GENOMIC DNA]</scope>
    <source>
        <strain evidence="6 7">DSM 6210</strain>
    </source>
</reference>
<name>A0ABS1CKJ8_9GAMM</name>
<feature type="transmembrane region" description="Helical" evidence="4">
    <location>
        <begin position="308"/>
        <end position="338"/>
    </location>
</feature>
<evidence type="ECO:0000256" key="2">
    <source>
        <dbReference type="ARBA" id="ARBA00022676"/>
    </source>
</evidence>
<comment type="similarity">
    <text evidence="1">Belongs to the glycosyltransferase 2 family.</text>
</comment>
<dbReference type="Pfam" id="PF00535">
    <property type="entry name" value="Glycos_transf_2"/>
    <property type="match status" value="1"/>
</dbReference>
<evidence type="ECO:0000313" key="7">
    <source>
        <dbReference type="Proteomes" id="UP000748752"/>
    </source>
</evidence>
<keyword evidence="4" id="KW-0472">Membrane</keyword>
<dbReference type="SUPFAM" id="SSF53448">
    <property type="entry name" value="Nucleotide-diphospho-sugar transferases"/>
    <property type="match status" value="1"/>
</dbReference>
<evidence type="ECO:0000256" key="4">
    <source>
        <dbReference type="SAM" id="Phobius"/>
    </source>
</evidence>
<dbReference type="RefSeq" id="WP_200240040.1">
    <property type="nucleotide sequence ID" value="NZ_NRRV01000048.1"/>
</dbReference>
<protein>
    <recommendedName>
        <fullName evidence="5">Glycosyltransferase 2-like domain-containing protein</fullName>
    </recommendedName>
</protein>
<dbReference type="Gene3D" id="3.90.550.10">
    <property type="entry name" value="Spore Coat Polysaccharide Biosynthesis Protein SpsA, Chain A"/>
    <property type="match status" value="1"/>
</dbReference>
<dbReference type="InterPro" id="IPR001173">
    <property type="entry name" value="Glyco_trans_2-like"/>
</dbReference>
<feature type="transmembrane region" description="Helical" evidence="4">
    <location>
        <begin position="6"/>
        <end position="30"/>
    </location>
</feature>
<keyword evidence="2" id="KW-0328">Glycosyltransferase</keyword>
<dbReference type="Proteomes" id="UP000748752">
    <property type="component" value="Unassembled WGS sequence"/>
</dbReference>
<accession>A0ABS1CKJ8</accession>